<evidence type="ECO:0000313" key="3">
    <source>
        <dbReference type="Proteomes" id="UP000305238"/>
    </source>
</evidence>
<sequence>MDATDPSQTRWRKSTRSGQNGACVEITHIAGAVAVRDSKAPDAGHITLSHRAWATFIKGARAGRYDH</sequence>
<organism evidence="2 3">
    <name type="scientific">Actinomadura geliboluensis</name>
    <dbReference type="NCBI Taxonomy" id="882440"/>
    <lineage>
        <taxon>Bacteria</taxon>
        <taxon>Bacillati</taxon>
        <taxon>Actinomycetota</taxon>
        <taxon>Actinomycetes</taxon>
        <taxon>Streptosporangiales</taxon>
        <taxon>Thermomonosporaceae</taxon>
        <taxon>Actinomadura</taxon>
    </lineage>
</organism>
<comment type="caution">
    <text evidence="2">The sequence shown here is derived from an EMBL/GenBank/DDBJ whole genome shotgun (WGS) entry which is preliminary data.</text>
</comment>
<evidence type="ECO:0000313" key="2">
    <source>
        <dbReference type="EMBL" id="TMR35920.1"/>
    </source>
</evidence>
<evidence type="ECO:0000259" key="1">
    <source>
        <dbReference type="Pfam" id="PF04149"/>
    </source>
</evidence>
<protein>
    <submittedName>
        <fullName evidence="2">DUF397 domain-containing protein</fullName>
    </submittedName>
</protein>
<proteinExistence type="predicted"/>
<dbReference type="Proteomes" id="UP000305238">
    <property type="component" value="Unassembled WGS sequence"/>
</dbReference>
<dbReference type="OrthoDB" id="3431580at2"/>
<keyword evidence="3" id="KW-1185">Reference proteome</keyword>
<accession>A0A5S4HAL9</accession>
<name>A0A5S4HAL9_9ACTN</name>
<reference evidence="2 3" key="1">
    <citation type="submission" date="2019-05" db="EMBL/GenBank/DDBJ databases">
        <title>Draft genome sequence of Actinomadura geliboluensis A8036.</title>
        <authorList>
            <person name="Saricaoglu S."/>
            <person name="Isik K."/>
        </authorList>
    </citation>
    <scope>NUCLEOTIDE SEQUENCE [LARGE SCALE GENOMIC DNA]</scope>
    <source>
        <strain evidence="2 3">A8036</strain>
    </source>
</reference>
<dbReference type="AlphaFoldDB" id="A0A5S4HAL9"/>
<dbReference type="EMBL" id="VCKZ01000164">
    <property type="protein sequence ID" value="TMR35920.1"/>
    <property type="molecule type" value="Genomic_DNA"/>
</dbReference>
<gene>
    <name evidence="2" type="ORF">ETD96_22070</name>
</gene>
<dbReference type="Pfam" id="PF04149">
    <property type="entry name" value="DUF397"/>
    <property type="match status" value="1"/>
</dbReference>
<dbReference type="RefSeq" id="WP_138638374.1">
    <property type="nucleotide sequence ID" value="NZ_JASWDG010000090.1"/>
</dbReference>
<dbReference type="InterPro" id="IPR007278">
    <property type="entry name" value="DUF397"/>
</dbReference>
<feature type="domain" description="DUF397" evidence="1">
    <location>
        <begin position="10"/>
        <end position="61"/>
    </location>
</feature>